<dbReference type="RefSeq" id="WP_204055232.1">
    <property type="nucleotide sequence ID" value="NZ_BAAAGP010000001.1"/>
</dbReference>
<organism evidence="2 3">
    <name type="scientific">Microbispora corallina</name>
    <dbReference type="NCBI Taxonomy" id="83302"/>
    <lineage>
        <taxon>Bacteria</taxon>
        <taxon>Bacillati</taxon>
        <taxon>Actinomycetota</taxon>
        <taxon>Actinomycetes</taxon>
        <taxon>Streptosporangiales</taxon>
        <taxon>Streptosporangiaceae</taxon>
        <taxon>Microbispora</taxon>
    </lineage>
</organism>
<dbReference type="EMBL" id="BOOC01000002">
    <property type="protein sequence ID" value="GIH37457.1"/>
    <property type="molecule type" value="Genomic_DNA"/>
</dbReference>
<proteinExistence type="predicted"/>
<evidence type="ECO:0000313" key="3">
    <source>
        <dbReference type="Proteomes" id="UP000603904"/>
    </source>
</evidence>
<name>A0ABQ4FRS6_9ACTN</name>
<gene>
    <name evidence="2" type="ORF">Mco01_04570</name>
</gene>
<evidence type="ECO:0000313" key="2">
    <source>
        <dbReference type="EMBL" id="GIH37457.1"/>
    </source>
</evidence>
<reference evidence="2 3" key="1">
    <citation type="submission" date="2021-01" db="EMBL/GenBank/DDBJ databases">
        <title>Whole genome shotgun sequence of Microbispora corallina NBRC 16416.</title>
        <authorList>
            <person name="Komaki H."/>
            <person name="Tamura T."/>
        </authorList>
    </citation>
    <scope>NUCLEOTIDE SEQUENCE [LARGE SCALE GENOMIC DNA]</scope>
    <source>
        <strain evidence="2 3">NBRC 16416</strain>
    </source>
</reference>
<feature type="signal peptide" evidence="1">
    <location>
        <begin position="1"/>
        <end position="27"/>
    </location>
</feature>
<evidence type="ECO:0000256" key="1">
    <source>
        <dbReference type="SAM" id="SignalP"/>
    </source>
</evidence>
<keyword evidence="1" id="KW-0732">Signal</keyword>
<accession>A0ABQ4FRS6</accession>
<comment type="caution">
    <text evidence="2">The sequence shown here is derived from an EMBL/GenBank/DDBJ whole genome shotgun (WGS) entry which is preliminary data.</text>
</comment>
<keyword evidence="3" id="KW-1185">Reference proteome</keyword>
<feature type="chain" id="PRO_5046579755" description="Tat pathway signal protein" evidence="1">
    <location>
        <begin position="28"/>
        <end position="208"/>
    </location>
</feature>
<sequence>MSRRILAGAAVTAVAAALLLPSAPASAQAAPAPAKTAKKLFAAWLRGDRAAATRVASPAAVNTIFAYPYRAPDGFAGCSGHSCRFTHTSVRVPGGLDGILMIVSGSKVAKVYESRHITKPSAVAAYFFGAWKANDRNRALEVARSGAVTTLFRARFDPHGVAYTFQGCNPEKKGYGCAYSYEGGAMFLHVRGSKSAGYDVRSVGFIAD</sequence>
<protein>
    <recommendedName>
        <fullName evidence="4">Tat pathway signal protein</fullName>
    </recommendedName>
</protein>
<dbReference type="Proteomes" id="UP000603904">
    <property type="component" value="Unassembled WGS sequence"/>
</dbReference>
<evidence type="ECO:0008006" key="4">
    <source>
        <dbReference type="Google" id="ProtNLM"/>
    </source>
</evidence>